<name>A7MHZ3_CROS8</name>
<gene>
    <name evidence="1" type="ordered locus">ESA_00619</name>
</gene>
<sequence length="44" mass="5152">MMENMLLVSDDLMLRPLVENIEGIYHDQEVTLTCHNRYALGLIF</sequence>
<proteinExistence type="predicted"/>
<organism evidence="1 2">
    <name type="scientific">Cronobacter sakazakii (strain ATCC BAA-894)</name>
    <name type="common">Enterobacter sakazakii</name>
    <dbReference type="NCBI Taxonomy" id="290339"/>
    <lineage>
        <taxon>Bacteria</taxon>
        <taxon>Pseudomonadati</taxon>
        <taxon>Pseudomonadota</taxon>
        <taxon>Gammaproteobacteria</taxon>
        <taxon>Enterobacterales</taxon>
        <taxon>Enterobacteriaceae</taxon>
        <taxon>Cronobacter</taxon>
    </lineage>
</organism>
<accession>A7MHZ3</accession>
<evidence type="ECO:0000313" key="2">
    <source>
        <dbReference type="Proteomes" id="UP000000260"/>
    </source>
</evidence>
<keyword evidence="2" id="KW-1185">Reference proteome</keyword>
<reference evidence="1 2" key="1">
    <citation type="journal article" date="2010" name="PLoS ONE">
        <title>Genome sequence of Cronobacter sakazakii BAA-894 and comparative genomic hybridization analysis with other Cronobacter species.</title>
        <authorList>
            <person name="Kucerova E."/>
            <person name="Clifton S.W."/>
            <person name="Xia X.Q."/>
            <person name="Long F."/>
            <person name="Porwollik S."/>
            <person name="Fulton L."/>
            <person name="Fronick C."/>
            <person name="Minx P."/>
            <person name="Kyung K."/>
            <person name="Warren W."/>
            <person name="Fulton R."/>
            <person name="Feng D."/>
            <person name="Wollam A."/>
            <person name="Shah N."/>
            <person name="Bhonagiri V."/>
            <person name="Nash W.E."/>
            <person name="Hallsworth-Pepin K."/>
            <person name="Wilson R.K."/>
            <person name="McClelland M."/>
            <person name="Forsythe S.J."/>
        </authorList>
    </citation>
    <scope>NUCLEOTIDE SEQUENCE [LARGE SCALE GENOMIC DNA]</scope>
    <source>
        <strain evidence="1 2">ATCC BAA-894</strain>
    </source>
</reference>
<dbReference type="HOGENOM" id="CLU_3215129_0_0_6"/>
<dbReference type="KEGG" id="esa:ESA_00619"/>
<dbReference type="AlphaFoldDB" id="A7MHZ3"/>
<evidence type="ECO:0000313" key="1">
    <source>
        <dbReference type="EMBL" id="ABU75903.1"/>
    </source>
</evidence>
<dbReference type="EMBL" id="CP000783">
    <property type="protein sequence ID" value="ABU75903.1"/>
    <property type="molecule type" value="Genomic_DNA"/>
</dbReference>
<dbReference type="Proteomes" id="UP000000260">
    <property type="component" value="Chromosome"/>
</dbReference>
<protein>
    <submittedName>
        <fullName evidence="1">Uncharacterized protein</fullName>
    </submittedName>
</protein>